<dbReference type="AlphaFoldDB" id="Q6KHU7"/>
<dbReference type="InterPro" id="IPR012327">
    <property type="entry name" value="MeTrfase_D12"/>
</dbReference>
<dbReference type="InterPro" id="IPR002052">
    <property type="entry name" value="DNA_methylase_N6_adenine_CS"/>
</dbReference>
<keyword evidence="3 7" id="KW-0489">Methyltransferase</keyword>
<dbReference type="SMART" id="SM00530">
    <property type="entry name" value="HTH_XRE"/>
    <property type="match status" value="1"/>
</dbReference>
<evidence type="ECO:0000256" key="1">
    <source>
        <dbReference type="ARBA" id="ARBA00006594"/>
    </source>
</evidence>
<dbReference type="EC" id="2.1.1.72" evidence="2 7"/>
<evidence type="ECO:0000256" key="5">
    <source>
        <dbReference type="ARBA" id="ARBA00022691"/>
    </source>
</evidence>
<organism evidence="9 10">
    <name type="scientific">Mycoplasma mobile (strain ATCC 43663 / 163K / NCTC 11711)</name>
    <name type="common">Mesomycoplasma mobile</name>
    <dbReference type="NCBI Taxonomy" id="267748"/>
    <lineage>
        <taxon>Bacteria</taxon>
        <taxon>Bacillati</taxon>
        <taxon>Mycoplasmatota</taxon>
        <taxon>Mycoplasmoidales</taxon>
        <taxon>Metamycoplasmataceae</taxon>
        <taxon>Mesomycoplasma</taxon>
    </lineage>
</organism>
<dbReference type="Pfam" id="PF02086">
    <property type="entry name" value="MethyltransfD12"/>
    <property type="match status" value="1"/>
</dbReference>
<gene>
    <name evidence="9" type="primary">dam</name>
    <name evidence="9" type="ordered locus">MMOB3450</name>
</gene>
<dbReference type="InterPro" id="IPR010982">
    <property type="entry name" value="Lambda_DNA-bd_dom_sf"/>
</dbReference>
<comment type="catalytic activity">
    <reaction evidence="6 7">
        <text>a 2'-deoxyadenosine in DNA + S-adenosyl-L-methionine = an N(6)-methyl-2'-deoxyadenosine in DNA + S-adenosyl-L-homocysteine + H(+)</text>
        <dbReference type="Rhea" id="RHEA:15197"/>
        <dbReference type="Rhea" id="RHEA-COMP:12418"/>
        <dbReference type="Rhea" id="RHEA-COMP:12419"/>
        <dbReference type="ChEBI" id="CHEBI:15378"/>
        <dbReference type="ChEBI" id="CHEBI:57856"/>
        <dbReference type="ChEBI" id="CHEBI:59789"/>
        <dbReference type="ChEBI" id="CHEBI:90615"/>
        <dbReference type="ChEBI" id="CHEBI:90616"/>
        <dbReference type="EC" id="2.1.1.72"/>
    </reaction>
</comment>
<evidence type="ECO:0000313" key="9">
    <source>
        <dbReference type="EMBL" id="AAT27831.1"/>
    </source>
</evidence>
<comment type="similarity">
    <text evidence="1 7">Belongs to the N(4)/N(6)-methyltransferase family.</text>
</comment>
<dbReference type="PANTHER" id="PTHR30481:SF3">
    <property type="entry name" value="DNA ADENINE METHYLASE"/>
    <property type="match status" value="1"/>
</dbReference>
<dbReference type="PROSITE" id="PS50943">
    <property type="entry name" value="HTH_CROC1"/>
    <property type="match status" value="1"/>
</dbReference>
<feature type="domain" description="HTH cro/C1-type" evidence="8">
    <location>
        <begin position="12"/>
        <end position="66"/>
    </location>
</feature>
<dbReference type="CDD" id="cd00093">
    <property type="entry name" value="HTH_XRE"/>
    <property type="match status" value="1"/>
</dbReference>
<evidence type="ECO:0000256" key="6">
    <source>
        <dbReference type="ARBA" id="ARBA00047942"/>
    </source>
</evidence>
<evidence type="ECO:0000256" key="4">
    <source>
        <dbReference type="ARBA" id="ARBA00022679"/>
    </source>
</evidence>
<dbReference type="NCBIfam" id="TIGR00571">
    <property type="entry name" value="dam"/>
    <property type="match status" value="1"/>
</dbReference>
<dbReference type="eggNOG" id="COG0338">
    <property type="taxonomic scope" value="Bacteria"/>
</dbReference>
<sequence length="361" mass="42175">MNILLENFGTRLKELRKSKQISQKELSESTGIVREQISRIENGLVNPTLDTLHKISLALNIFLHELLNFEINSKENSKLAKFTFPLKPFVKWAGGKTQLLNVLEKEIPKNFNTYFEPFVGGGALFLKLQPLHAVISDSNIDLISTYKSFQSKKNYKKMVHELLKHQNNHNENYYYKIRNLDKELNFDKELKYIKAARMIYLNKSCFNGLYRVNSKGFFNVPSGKYKRVNAYDEFLYKNLNEYFLKSKVKILNQDYKKVISLAKAGDFVYLDPPYDTLDEKKNFTTYTKNAFGKNEQKHLAETFKDLDKRGVKVMLSNHNTHFINELYKDYNIKVIHARRSINSSSSGRGKIEEVLITNYKN</sequence>
<dbReference type="GO" id="GO:1904047">
    <property type="term" value="F:S-adenosyl-L-methionine binding"/>
    <property type="evidence" value="ECO:0007669"/>
    <property type="project" value="TreeGrafter"/>
</dbReference>
<dbReference type="InterPro" id="IPR001387">
    <property type="entry name" value="Cro/C1-type_HTH"/>
</dbReference>
<proteinExistence type="inferred from homology"/>
<keyword evidence="4 7" id="KW-0808">Transferase</keyword>
<dbReference type="GO" id="GO:0032259">
    <property type="term" value="P:methylation"/>
    <property type="evidence" value="ECO:0007669"/>
    <property type="project" value="UniProtKB-KW"/>
</dbReference>
<dbReference type="GO" id="GO:0043565">
    <property type="term" value="F:sequence-specific DNA binding"/>
    <property type="evidence" value="ECO:0007669"/>
    <property type="project" value="TreeGrafter"/>
</dbReference>
<dbReference type="REBASE" id="8244">
    <property type="entry name" value="M.MmoORF3450P"/>
</dbReference>
<dbReference type="GO" id="GO:0006298">
    <property type="term" value="P:mismatch repair"/>
    <property type="evidence" value="ECO:0007669"/>
    <property type="project" value="TreeGrafter"/>
</dbReference>
<reference evidence="9 10" key="1">
    <citation type="journal article" date="2004" name="Genome Res.">
        <title>The complete genome and proteome of Mycoplasma mobile.</title>
        <authorList>
            <person name="Jaffe J.D."/>
            <person name="Stange-Thomann N."/>
            <person name="Smith C."/>
            <person name="DeCaprio D."/>
            <person name="Fisher S."/>
            <person name="Butler J."/>
            <person name="Calvo S."/>
            <person name="Elkins T."/>
            <person name="FitzGerald M.G."/>
            <person name="Hafez N."/>
            <person name="Kodira C.D."/>
            <person name="Major J."/>
            <person name="Wang S."/>
            <person name="Wilkinson J."/>
            <person name="Nicol R."/>
            <person name="Nusbaum C."/>
            <person name="Birren B."/>
            <person name="Berg H.C."/>
            <person name="Church G.M."/>
        </authorList>
    </citation>
    <scope>NUCLEOTIDE SEQUENCE [LARGE SCALE GENOMIC DNA]</scope>
    <source>
        <strain evidence="10">ATCC 43663 / 163K / NCTC 11711</strain>
    </source>
</reference>
<evidence type="ECO:0000256" key="2">
    <source>
        <dbReference type="ARBA" id="ARBA00011900"/>
    </source>
</evidence>
<evidence type="ECO:0000256" key="7">
    <source>
        <dbReference type="RuleBase" id="RU361257"/>
    </source>
</evidence>
<dbReference type="PANTHER" id="PTHR30481">
    <property type="entry name" value="DNA ADENINE METHYLASE"/>
    <property type="match status" value="1"/>
</dbReference>
<dbReference type="HOGENOM" id="CLU_063430_0_0_14"/>
<dbReference type="Pfam" id="PF01381">
    <property type="entry name" value="HTH_3"/>
    <property type="match status" value="1"/>
</dbReference>
<dbReference type="Proteomes" id="UP000009072">
    <property type="component" value="Chromosome"/>
</dbReference>
<protein>
    <recommendedName>
        <fullName evidence="2 7">Site-specific DNA-methyltransferase (adenine-specific)</fullName>
        <ecNumber evidence="2 7">2.1.1.72</ecNumber>
    </recommendedName>
</protein>
<dbReference type="InterPro" id="IPR023095">
    <property type="entry name" value="Ade_MeTrfase_dom_2"/>
</dbReference>
<dbReference type="SUPFAM" id="SSF53335">
    <property type="entry name" value="S-adenosyl-L-methionine-dependent methyltransferases"/>
    <property type="match status" value="1"/>
</dbReference>
<accession>Q6KHU7</accession>
<evidence type="ECO:0000256" key="3">
    <source>
        <dbReference type="ARBA" id="ARBA00022603"/>
    </source>
</evidence>
<dbReference type="GO" id="GO:0009307">
    <property type="term" value="P:DNA restriction-modification system"/>
    <property type="evidence" value="ECO:0007669"/>
    <property type="project" value="InterPro"/>
</dbReference>
<dbReference type="GO" id="GO:0009007">
    <property type="term" value="F:site-specific DNA-methyltransferase (adenine-specific) activity"/>
    <property type="evidence" value="ECO:0007669"/>
    <property type="project" value="UniProtKB-UniRule"/>
</dbReference>
<keyword evidence="10" id="KW-1185">Reference proteome</keyword>
<evidence type="ECO:0000313" key="10">
    <source>
        <dbReference type="Proteomes" id="UP000009072"/>
    </source>
</evidence>
<dbReference type="KEGG" id="mmo:MMOB3450"/>
<evidence type="ECO:0000259" key="8">
    <source>
        <dbReference type="PROSITE" id="PS50943"/>
    </source>
</evidence>
<dbReference type="PRINTS" id="PR00505">
    <property type="entry name" value="D12N6MTFRASE"/>
</dbReference>
<dbReference type="SUPFAM" id="SSF47413">
    <property type="entry name" value="lambda repressor-like DNA-binding domains"/>
    <property type="match status" value="1"/>
</dbReference>
<dbReference type="PROSITE" id="PS00092">
    <property type="entry name" value="N6_MTASE"/>
    <property type="match status" value="1"/>
</dbReference>
<dbReference type="InterPro" id="IPR029063">
    <property type="entry name" value="SAM-dependent_MTases_sf"/>
</dbReference>
<name>Q6KHU7_MYCM1</name>
<dbReference type="Gene3D" id="1.10.1020.10">
    <property type="entry name" value="Adenine-specific Methyltransferase, Domain 2"/>
    <property type="match status" value="1"/>
</dbReference>
<dbReference type="EMBL" id="AE017308">
    <property type="protein sequence ID" value="AAT27831.1"/>
    <property type="molecule type" value="Genomic_DNA"/>
</dbReference>
<dbReference type="RefSeq" id="WP_011264865.1">
    <property type="nucleotide sequence ID" value="NC_006908.1"/>
</dbReference>
<dbReference type="Gene3D" id="1.10.260.40">
    <property type="entry name" value="lambda repressor-like DNA-binding domains"/>
    <property type="match status" value="1"/>
</dbReference>
<dbReference type="STRING" id="267748.MMOB3450"/>
<keyword evidence="5 7" id="KW-0949">S-adenosyl-L-methionine</keyword>
<dbReference type="Gene3D" id="3.40.50.150">
    <property type="entry name" value="Vaccinia Virus protein VP39"/>
    <property type="match status" value="1"/>
</dbReference>
<dbReference type="OrthoDB" id="9805629at2"/>